<dbReference type="InterPro" id="IPR005531">
    <property type="entry name" value="Asp23"/>
</dbReference>
<protein>
    <submittedName>
        <fullName evidence="3">Asp23/Gls24 family envelope stress response protein</fullName>
    </submittedName>
</protein>
<feature type="region of interest" description="Disordered" evidence="2">
    <location>
        <begin position="1"/>
        <end position="49"/>
    </location>
</feature>
<dbReference type="Pfam" id="PF03780">
    <property type="entry name" value="Asp23"/>
    <property type="match status" value="1"/>
</dbReference>
<evidence type="ECO:0000256" key="1">
    <source>
        <dbReference type="ARBA" id="ARBA00005721"/>
    </source>
</evidence>
<comment type="similarity">
    <text evidence="1">Belongs to the asp23 family.</text>
</comment>
<dbReference type="PANTHER" id="PTHR34297:SF3">
    <property type="entry name" value="ALKALINE SHOCK PROTEIN 23"/>
    <property type="match status" value="1"/>
</dbReference>
<dbReference type="RefSeq" id="WP_367636337.1">
    <property type="nucleotide sequence ID" value="NZ_JBFNQN010000002.1"/>
</dbReference>
<evidence type="ECO:0000256" key="2">
    <source>
        <dbReference type="SAM" id="MobiDB-lite"/>
    </source>
</evidence>
<evidence type="ECO:0000313" key="3">
    <source>
        <dbReference type="EMBL" id="MEW9263742.1"/>
    </source>
</evidence>
<proteinExistence type="inferred from homology"/>
<name>A0ABV3P3A9_9ACTN</name>
<organism evidence="3 4">
    <name type="scientific">Kineococcus endophyticus</name>
    <dbReference type="NCBI Taxonomy" id="1181883"/>
    <lineage>
        <taxon>Bacteria</taxon>
        <taxon>Bacillati</taxon>
        <taxon>Actinomycetota</taxon>
        <taxon>Actinomycetes</taxon>
        <taxon>Kineosporiales</taxon>
        <taxon>Kineosporiaceae</taxon>
        <taxon>Kineococcus</taxon>
    </lineage>
</organism>
<reference evidence="3 4" key="1">
    <citation type="submission" date="2024-07" db="EMBL/GenBank/DDBJ databases">
        <authorList>
            <person name="Thanompreechachai J."/>
            <person name="Duangmal K."/>
        </authorList>
    </citation>
    <scope>NUCLEOTIDE SEQUENCE [LARGE SCALE GENOMIC DNA]</scope>
    <source>
        <strain evidence="3 4">KCTC 19886</strain>
    </source>
</reference>
<dbReference type="PANTHER" id="PTHR34297">
    <property type="entry name" value="HYPOTHETICAL CYTOSOLIC PROTEIN-RELATED"/>
    <property type="match status" value="1"/>
</dbReference>
<feature type="compositionally biased region" description="Polar residues" evidence="2">
    <location>
        <begin position="36"/>
        <end position="49"/>
    </location>
</feature>
<keyword evidence="4" id="KW-1185">Reference proteome</keyword>
<dbReference type="Proteomes" id="UP001555826">
    <property type="component" value="Unassembled WGS sequence"/>
</dbReference>
<dbReference type="EMBL" id="JBFNQN010000002">
    <property type="protein sequence ID" value="MEW9263742.1"/>
    <property type="molecule type" value="Genomic_DNA"/>
</dbReference>
<sequence length="200" mass="20548">MTDETVRPATAPEPGTAVPVVVDRPSAGGADPWRPGTTSSGENSRAPRTTMTDTVVAKIAGIAAAGVPGVHRLGGPVDRALDRALDGVRDGVLRGLQRDLGDALDDLAPDPVLDPGSDGRDAHRGVTVLVGEREAAVTVELTVEFGVFVDEVAAAVRREVSAAVQRMTDLRVREVDVRVADVHVPAAGPSDGPAGTPPAH</sequence>
<gene>
    <name evidence="3" type="ORF">AB1207_03190</name>
</gene>
<evidence type="ECO:0000313" key="4">
    <source>
        <dbReference type="Proteomes" id="UP001555826"/>
    </source>
</evidence>
<accession>A0ABV3P3A9</accession>
<comment type="caution">
    <text evidence="3">The sequence shown here is derived from an EMBL/GenBank/DDBJ whole genome shotgun (WGS) entry which is preliminary data.</text>
</comment>